<sequence length="154" mass="18442">MKYYILCFLMVLISCKINRYEQLPNHQKKKTGRWIEKDDYPQQTFLSIGRYKKGEKKGVWKTYRNGKLYQKDVIKDSVTTTTLYQENGKRQEKGQTKRISKPGSVHWFYFGDWIYYDEKGNPSYIKTYDKDKSTDSVGYKKRIQKSLNPFKKSS</sequence>
<dbReference type="STRING" id="1121284.SAMN05660493_01624"/>
<name>A0A1U7PTN7_9FLAO</name>
<protein>
    <recommendedName>
        <fullName evidence="3">MORN repeat variant</fullName>
    </recommendedName>
</protein>
<dbReference type="AlphaFoldDB" id="A0A1U7PTN7"/>
<dbReference type="PROSITE" id="PS51257">
    <property type="entry name" value="PROKAR_LIPOPROTEIN"/>
    <property type="match status" value="1"/>
</dbReference>
<reference evidence="2" key="1">
    <citation type="submission" date="2016-10" db="EMBL/GenBank/DDBJ databases">
        <authorList>
            <person name="Varghese N."/>
            <person name="Submissions S."/>
        </authorList>
    </citation>
    <scope>NUCLEOTIDE SEQUENCE [LARGE SCALE GENOMIC DNA]</scope>
    <source>
        <strain evidence="2">DSM 19482</strain>
    </source>
</reference>
<dbReference type="Proteomes" id="UP000187261">
    <property type="component" value="Unassembled WGS sequence"/>
</dbReference>
<dbReference type="EMBL" id="FTPU01000014">
    <property type="protein sequence ID" value="SIT96926.1"/>
    <property type="molecule type" value="Genomic_DNA"/>
</dbReference>
<proteinExistence type="predicted"/>
<dbReference type="Gene3D" id="3.90.930.1">
    <property type="match status" value="1"/>
</dbReference>
<evidence type="ECO:0000313" key="2">
    <source>
        <dbReference type="Proteomes" id="UP000187261"/>
    </source>
</evidence>
<accession>A0A1U7PTN7</accession>
<evidence type="ECO:0008006" key="3">
    <source>
        <dbReference type="Google" id="ProtNLM"/>
    </source>
</evidence>
<organism evidence="1 2">
    <name type="scientific">Epilithonimonas bovis DSM 19482</name>
    <dbReference type="NCBI Taxonomy" id="1121284"/>
    <lineage>
        <taxon>Bacteria</taxon>
        <taxon>Pseudomonadati</taxon>
        <taxon>Bacteroidota</taxon>
        <taxon>Flavobacteriia</taxon>
        <taxon>Flavobacteriales</taxon>
        <taxon>Weeksellaceae</taxon>
        <taxon>Chryseobacterium group</taxon>
        <taxon>Epilithonimonas</taxon>
    </lineage>
</organism>
<keyword evidence="2" id="KW-1185">Reference proteome</keyword>
<gene>
    <name evidence="1" type="ORF">SAMN05660493_01624</name>
</gene>
<evidence type="ECO:0000313" key="1">
    <source>
        <dbReference type="EMBL" id="SIT96926.1"/>
    </source>
</evidence>